<dbReference type="AlphaFoldDB" id="A0A0H5RKB7"/>
<feature type="transmembrane region" description="Helical" evidence="1">
    <location>
        <begin position="196"/>
        <end position="220"/>
    </location>
</feature>
<proteinExistence type="predicted"/>
<gene>
    <name evidence="2" type="ORF">BN2156_01298</name>
</gene>
<dbReference type="Pfam" id="PF11139">
    <property type="entry name" value="SfLAP"/>
    <property type="match status" value="1"/>
</dbReference>
<sequence length="262" mass="27859">MSRAVWGSLLGMAVLMAFNPALLALILLVISRPRPVQNLLVCWIGSLTTNIPALVIPVLLLHRAPMFSPQAPAASAATRHIQLGMGVLVLSVAGLIAVRFWLGRRARVPAPSGNSSGQVLESERPAPMSSPFAALQDVPDGKSAIRRLFGRLQRAWDSGALWVALVCGMGFLPGFPLVLFVATTVASSGASTGTQIVAVILFVVAMFTVFEVVVVSYLIAPVRTEAVLGPVHDWALANRRQVMIGIFVMIGLLQVVKGLNII</sequence>
<protein>
    <submittedName>
        <fullName evidence="2">Integral membrane protein</fullName>
    </submittedName>
</protein>
<feature type="transmembrane region" description="Helical" evidence="1">
    <location>
        <begin position="81"/>
        <end position="102"/>
    </location>
</feature>
<name>A0A0H5RKB7_9MYCO</name>
<dbReference type="OrthoDB" id="4627516at2"/>
<keyword evidence="1" id="KW-1133">Transmembrane helix</keyword>
<dbReference type="Proteomes" id="UP000199147">
    <property type="component" value="Unassembled WGS sequence"/>
</dbReference>
<keyword evidence="1" id="KW-0812">Transmembrane</keyword>
<evidence type="ECO:0000313" key="2">
    <source>
        <dbReference type="EMBL" id="CRZ14448.1"/>
    </source>
</evidence>
<accession>A0A0H5RKB7</accession>
<feature type="transmembrane region" description="Helical" evidence="1">
    <location>
        <begin position="160"/>
        <end position="184"/>
    </location>
</feature>
<reference evidence="3" key="1">
    <citation type="submission" date="2015-07" db="EMBL/GenBank/DDBJ databases">
        <authorList>
            <person name="Urmite Genomes"/>
        </authorList>
    </citation>
    <scope>NUCLEOTIDE SEQUENCE [LARGE SCALE GENOMIC DNA]</scope>
    <source>
        <strain evidence="3">type strain: ATCC 49404</strain>
    </source>
</reference>
<evidence type="ECO:0000256" key="1">
    <source>
        <dbReference type="SAM" id="Phobius"/>
    </source>
</evidence>
<feature type="transmembrane region" description="Helical" evidence="1">
    <location>
        <begin position="6"/>
        <end position="28"/>
    </location>
</feature>
<dbReference type="InterPro" id="IPR021315">
    <property type="entry name" value="Gap/Sap"/>
</dbReference>
<organism evidence="2 3">
    <name type="scientific">Mycolicibacterium neworleansense</name>
    <dbReference type="NCBI Taxonomy" id="146018"/>
    <lineage>
        <taxon>Bacteria</taxon>
        <taxon>Bacillati</taxon>
        <taxon>Actinomycetota</taxon>
        <taxon>Actinomycetes</taxon>
        <taxon>Mycobacteriales</taxon>
        <taxon>Mycobacteriaceae</taxon>
        <taxon>Mycolicibacterium</taxon>
    </lineage>
</organism>
<dbReference type="EMBL" id="CWKH01000001">
    <property type="protein sequence ID" value="CRZ14448.1"/>
    <property type="molecule type" value="Genomic_DNA"/>
</dbReference>
<keyword evidence="3" id="KW-1185">Reference proteome</keyword>
<feature type="transmembrane region" description="Helical" evidence="1">
    <location>
        <begin position="40"/>
        <end position="61"/>
    </location>
</feature>
<evidence type="ECO:0000313" key="3">
    <source>
        <dbReference type="Proteomes" id="UP000199147"/>
    </source>
</evidence>
<keyword evidence="1" id="KW-0472">Membrane</keyword>